<organism evidence="2 3">
    <name type="scientific">Actinokineospora guangxiensis</name>
    <dbReference type="NCBI Taxonomy" id="1490288"/>
    <lineage>
        <taxon>Bacteria</taxon>
        <taxon>Bacillati</taxon>
        <taxon>Actinomycetota</taxon>
        <taxon>Actinomycetes</taxon>
        <taxon>Pseudonocardiales</taxon>
        <taxon>Pseudonocardiaceae</taxon>
        <taxon>Actinokineospora</taxon>
    </lineage>
</organism>
<evidence type="ECO:0000313" key="3">
    <source>
        <dbReference type="Proteomes" id="UP001596157"/>
    </source>
</evidence>
<feature type="chain" id="PRO_5045102708" evidence="1">
    <location>
        <begin position="29"/>
        <end position="186"/>
    </location>
</feature>
<dbReference type="Proteomes" id="UP001596157">
    <property type="component" value="Unassembled WGS sequence"/>
</dbReference>
<keyword evidence="3" id="KW-1185">Reference proteome</keyword>
<sequence>MRNRVITACLAAALAIPTAAVTATPAAAAPASAHSALAHGHGYGFDVRKFVKGRTELTLDPAAAQALTSLGVTVKPFLAGTRGSKISFAIVGNPKDGTIEHIGGLLFQAGRKWLLLSNYTIDLNRGVLTGLIDLRQRAPLFTLGAPTSQGVTLALTDAAADLLNTRFGVTAFTEGLVIGYGNPILR</sequence>
<dbReference type="RefSeq" id="WP_378250014.1">
    <property type="nucleotide sequence ID" value="NZ_JBHSKF010000014.1"/>
</dbReference>
<evidence type="ECO:0000313" key="2">
    <source>
        <dbReference type="EMBL" id="MFC5290138.1"/>
    </source>
</evidence>
<name>A0ABW0ERU5_9PSEU</name>
<evidence type="ECO:0000256" key="1">
    <source>
        <dbReference type="SAM" id="SignalP"/>
    </source>
</evidence>
<protein>
    <submittedName>
        <fullName evidence="2">Uncharacterized protein</fullName>
    </submittedName>
</protein>
<proteinExistence type="predicted"/>
<dbReference type="EMBL" id="JBHSKF010000014">
    <property type="protein sequence ID" value="MFC5290138.1"/>
    <property type="molecule type" value="Genomic_DNA"/>
</dbReference>
<comment type="caution">
    <text evidence="2">The sequence shown here is derived from an EMBL/GenBank/DDBJ whole genome shotgun (WGS) entry which is preliminary data.</text>
</comment>
<accession>A0ABW0ERU5</accession>
<keyword evidence="1" id="KW-0732">Signal</keyword>
<gene>
    <name evidence="2" type="ORF">ACFPM7_24040</name>
</gene>
<feature type="signal peptide" evidence="1">
    <location>
        <begin position="1"/>
        <end position="28"/>
    </location>
</feature>
<reference evidence="3" key="1">
    <citation type="journal article" date="2019" name="Int. J. Syst. Evol. Microbiol.">
        <title>The Global Catalogue of Microorganisms (GCM) 10K type strain sequencing project: providing services to taxonomists for standard genome sequencing and annotation.</title>
        <authorList>
            <consortium name="The Broad Institute Genomics Platform"/>
            <consortium name="The Broad Institute Genome Sequencing Center for Infectious Disease"/>
            <person name="Wu L."/>
            <person name="Ma J."/>
        </authorList>
    </citation>
    <scope>NUCLEOTIDE SEQUENCE [LARGE SCALE GENOMIC DNA]</scope>
    <source>
        <strain evidence="3">CCUG 59778</strain>
    </source>
</reference>